<evidence type="ECO:0000313" key="1">
    <source>
        <dbReference type="EMBL" id="QKF93532.1"/>
    </source>
</evidence>
<name>A0A7D3V5A5_9VIRU</name>
<proteinExistence type="predicted"/>
<keyword evidence="2" id="KW-1185">Reference proteome</keyword>
<accession>A0A7D3V5A5</accession>
<protein>
    <submittedName>
        <fullName evidence="1">Uncharacterized protein</fullName>
    </submittedName>
</protein>
<dbReference type="Proteomes" id="UP001162001">
    <property type="component" value="Segment"/>
</dbReference>
<dbReference type="EMBL" id="MT418680">
    <property type="protein sequence ID" value="QKF93532.1"/>
    <property type="molecule type" value="Genomic_DNA"/>
</dbReference>
<evidence type="ECO:0000313" key="2">
    <source>
        <dbReference type="Proteomes" id="UP001162001"/>
    </source>
</evidence>
<sequence length="99" mass="11481">MKDTIIIIHKANKDKIPPEKFWNGTGVPPILLKLDIPYYYSKTHTLSFTTSETDKVWLLHHIYLDLKKYDGCKLEVGDLVEFPDTSTYFFGFPSIKSNL</sequence>
<reference evidence="1 2" key="1">
    <citation type="submission" date="2020-04" db="EMBL/GenBank/DDBJ databases">
        <title>Advantages and limits of metagenomic assembly and binning of a giant virus.</title>
        <authorList>
            <person name="Schulz F."/>
            <person name="Andreani J."/>
            <person name="Francis R."/>
            <person name="Boudjemaa H."/>
            <person name="Bou Khalil J.Y."/>
            <person name="Lee J."/>
            <person name="La Scola B."/>
            <person name="Woyke T."/>
        </authorList>
    </citation>
    <scope>NUCLEOTIDE SEQUENCE [LARGE SCALE GENOMIC DNA]</scope>
    <source>
        <strain evidence="1 2">FV1/VV64</strain>
    </source>
</reference>
<gene>
    <name evidence="1" type="ORF">Fadolivirus_1_74</name>
</gene>
<organism evidence="1 2">
    <name type="scientific">Fadolivirus FV1/VV64</name>
    <dbReference type="NCBI Taxonomy" id="3070911"/>
    <lineage>
        <taxon>Viruses</taxon>
        <taxon>Varidnaviria</taxon>
        <taxon>Bamfordvirae</taxon>
        <taxon>Nucleocytoviricota</taxon>
        <taxon>Megaviricetes</taxon>
        <taxon>Imitervirales</taxon>
        <taxon>Mimiviridae</taxon>
        <taxon>Klosneuvirinae</taxon>
        <taxon>Fadolivirus</taxon>
        <taxon>Fadolivirus algeromassiliense</taxon>
    </lineage>
</organism>